<dbReference type="InterPro" id="IPR055629">
    <property type="entry name" value="DUF7205"/>
</dbReference>
<dbReference type="Pfam" id="PF23835">
    <property type="entry name" value="DUF7205"/>
    <property type="match status" value="1"/>
</dbReference>
<evidence type="ECO:0000313" key="2">
    <source>
        <dbReference type="Proteomes" id="UP000304203"/>
    </source>
</evidence>
<accession>A0A4V1EZZ7</accession>
<protein>
    <submittedName>
        <fullName evidence="1">Uncharacterized protein</fullName>
    </submittedName>
</protein>
<keyword evidence="2" id="KW-1185">Reference proteome</keyword>
<organism evidence="1 2">
    <name type="scientific">Rheinheimera phage vB_RspM_Barba19A</name>
    <dbReference type="NCBI Taxonomy" id="2565658"/>
    <lineage>
        <taxon>Viruses</taxon>
        <taxon>Duplodnaviria</taxon>
        <taxon>Heunggongvirae</taxon>
        <taxon>Uroviricota</taxon>
        <taxon>Caudoviricetes</taxon>
        <taxon>Barbavirus</taxon>
        <taxon>Barbavirus barba19A</taxon>
    </lineage>
</organism>
<proteinExistence type="predicted"/>
<dbReference type="EMBL" id="MK719730">
    <property type="protein sequence ID" value="QCQ61935.1"/>
    <property type="molecule type" value="Genomic_DNA"/>
</dbReference>
<name>A0A4V1EZZ7_9CAUD</name>
<dbReference type="Proteomes" id="UP000304203">
    <property type="component" value="Segment"/>
</dbReference>
<reference evidence="1 2" key="1">
    <citation type="submission" date="2019-03" db="EMBL/GenBank/DDBJ databases">
        <title>Genomic and seasonal variations among aquatic phages infecting the Baltic Sea Gammaproteobacteria Rheinheimera sp. bal341.</title>
        <authorList>
            <person name="Nilsson E."/>
            <person name="Li K."/>
            <person name="Fridlund J."/>
            <person name="Sulcius S."/>
            <person name="Bunse C."/>
            <person name="Karlsson C.M.G."/>
            <person name="Lindh M."/>
            <person name="Lundin D."/>
            <person name="Pinhassi J."/>
            <person name="Holmfeldt K."/>
        </authorList>
    </citation>
    <scope>NUCLEOTIDE SEQUENCE [LARGE SCALE GENOMIC DNA]</scope>
</reference>
<evidence type="ECO:0000313" key="1">
    <source>
        <dbReference type="EMBL" id="QCQ61935.1"/>
    </source>
</evidence>
<gene>
    <name evidence="1" type="ORF">Barba19A_gp095</name>
</gene>
<sequence length="70" mass="8054">MKDCLGNDVKVGDKILVAESIQDYAEMKVKYVLEIQTKNNYLGQGFHLARVSENPYDTHYSDAIYLLERV</sequence>